<evidence type="ECO:0000256" key="1">
    <source>
        <dbReference type="ARBA" id="ARBA00022722"/>
    </source>
</evidence>
<dbReference type="OrthoDB" id="9773856at2"/>
<feature type="domain" description="Calcineurin-like phosphoesterase" evidence="4">
    <location>
        <begin position="3"/>
        <end position="104"/>
    </location>
</feature>
<name>A0A1R4EPF6_BREDI</name>
<dbReference type="SUPFAM" id="SSF56300">
    <property type="entry name" value="Metallo-dependent phosphatases"/>
    <property type="match status" value="1"/>
</dbReference>
<evidence type="ECO:0000259" key="4">
    <source>
        <dbReference type="Pfam" id="PF00149"/>
    </source>
</evidence>
<dbReference type="InterPro" id="IPR041796">
    <property type="entry name" value="Mre11_N"/>
</dbReference>
<evidence type="ECO:0000256" key="2">
    <source>
        <dbReference type="ARBA" id="ARBA00022801"/>
    </source>
</evidence>
<evidence type="ECO:0000256" key="3">
    <source>
        <dbReference type="ARBA" id="ARBA00022839"/>
    </source>
</evidence>
<dbReference type="InterPro" id="IPR050535">
    <property type="entry name" value="DNA_Repair-Maintenance_Comp"/>
</dbReference>
<protein>
    <submittedName>
        <fullName evidence="5">DNA double-strand break repair protein Mre11</fullName>
    </submittedName>
</protein>
<dbReference type="EMBL" id="FUIE01000001">
    <property type="protein sequence ID" value="SJM45495.1"/>
    <property type="molecule type" value="Genomic_DNA"/>
</dbReference>
<dbReference type="InterPro" id="IPR004843">
    <property type="entry name" value="Calcineurin-like_PHP"/>
</dbReference>
<reference evidence="5 6" key="1">
    <citation type="submission" date="2017-02" db="EMBL/GenBank/DDBJ databases">
        <authorList>
            <person name="Peterson S.W."/>
        </authorList>
    </citation>
    <scope>NUCLEOTIDE SEQUENCE [LARGE SCALE GENOMIC DNA]</scope>
    <source>
        <strain evidence="5 6">3F5N</strain>
    </source>
</reference>
<dbReference type="PANTHER" id="PTHR30337">
    <property type="entry name" value="COMPONENT OF ATP-DEPENDENT DSDNA EXONUCLEASE"/>
    <property type="match status" value="1"/>
</dbReference>
<dbReference type="Gene3D" id="3.60.21.10">
    <property type="match status" value="1"/>
</dbReference>
<dbReference type="InterPro" id="IPR029052">
    <property type="entry name" value="Metallo-depent_PP-like"/>
</dbReference>
<dbReference type="InterPro" id="IPR014577">
    <property type="entry name" value="UCP033093_metalloPase"/>
</dbReference>
<dbReference type="PANTHER" id="PTHR30337:SF0">
    <property type="entry name" value="NUCLEASE SBCCD SUBUNIT D"/>
    <property type="match status" value="1"/>
</dbReference>
<evidence type="ECO:0000313" key="5">
    <source>
        <dbReference type="EMBL" id="SJM45495.1"/>
    </source>
</evidence>
<dbReference type="Pfam" id="PF00149">
    <property type="entry name" value="Metallophos"/>
    <property type="match status" value="1"/>
</dbReference>
<dbReference type="CDD" id="cd00840">
    <property type="entry name" value="MPP_Mre11_N"/>
    <property type="match status" value="1"/>
</dbReference>
<keyword evidence="2" id="KW-0378">Hydrolase</keyword>
<organism evidence="5 6">
    <name type="scientific">Brevundimonas diminuta 3F5N</name>
    <dbReference type="NCBI Taxonomy" id="1255603"/>
    <lineage>
        <taxon>Bacteria</taxon>
        <taxon>Pseudomonadati</taxon>
        <taxon>Pseudomonadota</taxon>
        <taxon>Alphaproteobacteria</taxon>
        <taxon>Caulobacterales</taxon>
        <taxon>Caulobacteraceae</taxon>
        <taxon>Brevundimonas</taxon>
    </lineage>
</organism>
<dbReference type="Proteomes" id="UP000195766">
    <property type="component" value="Unassembled WGS sequence"/>
</dbReference>
<dbReference type="GO" id="GO:0004527">
    <property type="term" value="F:exonuclease activity"/>
    <property type="evidence" value="ECO:0007669"/>
    <property type="project" value="UniProtKB-KW"/>
</dbReference>
<dbReference type="AlphaFoldDB" id="A0A1R4EPF6"/>
<gene>
    <name evidence="5" type="ORF">FM111_00075</name>
</gene>
<sequence length="373" mass="40651">MVKIVHTADWQLGKPFGGFPEDVRSALTEARFEVIDRIAAVALAHQALHVVVAGDVFDNIDPGDRVLGQALSRMDQAPVTWWLMPGNHDHARAAGLWTRVRARAPDKVRILDTPVATMLEEGAWLLPAPLDHRRNRDDPTAGFGEMATPPGATRIGLAHGSITEFGGSNDSSNLISPDRARTAGLDYLALGDWHGHLEINAHTAYSGTPEVDRFGRDEAGSVIVADVRLGAPPRLERVETGRFRWLTRHWELSDAKDFEHQLDAFRASCKPARTLLKLTVAGAVSLAARVAVLERLEQDVAHALRWLEARSEDLLASPTDDDLSNIDVQGVLALVAERLLASSRSGEVSAHTARAALERLYIEALRVGDEASS</sequence>
<proteinExistence type="predicted"/>
<dbReference type="PIRSF" id="PIRSF033093">
    <property type="entry name" value="UCP_ML1119"/>
    <property type="match status" value="1"/>
</dbReference>
<accession>A0A1R4EPF6</accession>
<dbReference type="RefSeq" id="WP_087138708.1">
    <property type="nucleotide sequence ID" value="NZ_FUIE01000001.1"/>
</dbReference>
<evidence type="ECO:0000313" key="6">
    <source>
        <dbReference type="Proteomes" id="UP000195766"/>
    </source>
</evidence>
<keyword evidence="1" id="KW-0540">Nuclease</keyword>
<keyword evidence="3" id="KW-0269">Exonuclease</keyword>